<sequence>MTGTAPDLDVRRAAGVVWRALVLCWVLGVVLALVTGAGGLGVGLVSYAVVLGAVPVLVVGGTGAMLVEHRLVDAGPAHRAAVYGALGAGVALLAGLVVLQAGVASWWGVVLASVGAASAAGACVWAAWSRGRGGQ</sequence>
<feature type="transmembrane region" description="Helical" evidence="1">
    <location>
        <begin position="80"/>
        <end position="99"/>
    </location>
</feature>
<feature type="transmembrane region" description="Helical" evidence="1">
    <location>
        <begin position="44"/>
        <end position="68"/>
    </location>
</feature>
<keyword evidence="1" id="KW-1133">Transmembrane helix</keyword>
<evidence type="ECO:0000313" key="2">
    <source>
        <dbReference type="EMBL" id="GEA81665.1"/>
    </source>
</evidence>
<accession>A0A4Y3KF50</accession>
<dbReference type="RefSeq" id="WP_094179440.1">
    <property type="nucleotide sequence ID" value="NZ_BJLP01000034.1"/>
</dbReference>
<gene>
    <name evidence="2" type="ORF">CUD01_21090</name>
</gene>
<evidence type="ECO:0000313" key="3">
    <source>
        <dbReference type="Proteomes" id="UP000315842"/>
    </source>
</evidence>
<name>A0A4Y3KF50_CELUD</name>
<comment type="caution">
    <text evidence="2">The sequence shown here is derived from an EMBL/GenBank/DDBJ whole genome shotgun (WGS) entry which is preliminary data.</text>
</comment>
<feature type="transmembrane region" description="Helical" evidence="1">
    <location>
        <begin position="105"/>
        <end position="128"/>
    </location>
</feature>
<keyword evidence="1" id="KW-0812">Transmembrane</keyword>
<keyword evidence="1" id="KW-0472">Membrane</keyword>
<feature type="transmembrane region" description="Helical" evidence="1">
    <location>
        <begin position="16"/>
        <end position="38"/>
    </location>
</feature>
<protein>
    <submittedName>
        <fullName evidence="2">Uncharacterized protein</fullName>
    </submittedName>
</protein>
<reference evidence="2 3" key="1">
    <citation type="submission" date="2019-06" db="EMBL/GenBank/DDBJ databases">
        <title>Whole genome shotgun sequence of Cellulomonas uda NBRC 3747.</title>
        <authorList>
            <person name="Hosoyama A."/>
            <person name="Uohara A."/>
            <person name="Ohji S."/>
            <person name="Ichikawa N."/>
        </authorList>
    </citation>
    <scope>NUCLEOTIDE SEQUENCE [LARGE SCALE GENOMIC DNA]</scope>
    <source>
        <strain evidence="2 3">NBRC 3747</strain>
    </source>
</reference>
<keyword evidence="3" id="KW-1185">Reference proteome</keyword>
<organism evidence="2 3">
    <name type="scientific">Cellulomonas uda</name>
    <dbReference type="NCBI Taxonomy" id="1714"/>
    <lineage>
        <taxon>Bacteria</taxon>
        <taxon>Bacillati</taxon>
        <taxon>Actinomycetota</taxon>
        <taxon>Actinomycetes</taxon>
        <taxon>Micrococcales</taxon>
        <taxon>Cellulomonadaceae</taxon>
        <taxon>Cellulomonas</taxon>
    </lineage>
</organism>
<dbReference type="EMBL" id="BJLP01000034">
    <property type="protein sequence ID" value="GEA81665.1"/>
    <property type="molecule type" value="Genomic_DNA"/>
</dbReference>
<dbReference type="Proteomes" id="UP000315842">
    <property type="component" value="Unassembled WGS sequence"/>
</dbReference>
<dbReference type="AlphaFoldDB" id="A0A4Y3KF50"/>
<evidence type="ECO:0000256" key="1">
    <source>
        <dbReference type="SAM" id="Phobius"/>
    </source>
</evidence>
<proteinExistence type="predicted"/>